<protein>
    <submittedName>
        <fullName evidence="2">Poly adp-ribose polymerase member 14-like protein</fullName>
    </submittedName>
</protein>
<proteinExistence type="predicted"/>
<keyword evidence="3" id="KW-1185">Reference proteome</keyword>
<dbReference type="Proteomes" id="UP000039865">
    <property type="component" value="Unassembled WGS sequence"/>
</dbReference>
<dbReference type="GO" id="GO:0005634">
    <property type="term" value="C:nucleus"/>
    <property type="evidence" value="ECO:0007669"/>
    <property type="project" value="TreeGrafter"/>
</dbReference>
<dbReference type="AlphaFoldDB" id="A0A077ZR92"/>
<dbReference type="OrthoDB" id="302958at2759"/>
<accession>A0A077ZR92</accession>
<dbReference type="InterPro" id="IPR051712">
    <property type="entry name" value="ARTD-AVP"/>
</dbReference>
<feature type="region of interest" description="Disordered" evidence="1">
    <location>
        <begin position="1"/>
        <end position="32"/>
    </location>
</feature>
<dbReference type="Gene3D" id="3.90.228.10">
    <property type="match status" value="1"/>
</dbReference>
<evidence type="ECO:0000313" key="3">
    <source>
        <dbReference type="Proteomes" id="UP000039865"/>
    </source>
</evidence>
<feature type="compositionally biased region" description="Polar residues" evidence="1">
    <location>
        <begin position="22"/>
        <end position="32"/>
    </location>
</feature>
<evidence type="ECO:0000256" key="1">
    <source>
        <dbReference type="SAM" id="MobiDB-lite"/>
    </source>
</evidence>
<gene>
    <name evidence="2" type="primary">Contig75.g93</name>
    <name evidence="2" type="ORF">STYLEM_1372</name>
</gene>
<dbReference type="GO" id="GO:0003950">
    <property type="term" value="F:NAD+ poly-ADP-ribosyltransferase activity"/>
    <property type="evidence" value="ECO:0007669"/>
    <property type="project" value="TreeGrafter"/>
</dbReference>
<dbReference type="PANTHER" id="PTHR45740">
    <property type="entry name" value="POLY [ADP-RIBOSE] POLYMERASE"/>
    <property type="match status" value="1"/>
</dbReference>
<reference evidence="2 3" key="1">
    <citation type="submission" date="2014-06" db="EMBL/GenBank/DDBJ databases">
        <authorList>
            <person name="Swart Estienne"/>
        </authorList>
    </citation>
    <scope>NUCLEOTIDE SEQUENCE [LARGE SCALE GENOMIC DNA]</scope>
    <source>
        <strain evidence="2 3">130c</strain>
    </source>
</reference>
<dbReference type="EMBL" id="CCKQ01001317">
    <property type="protein sequence ID" value="CDW72412.1"/>
    <property type="molecule type" value="Genomic_DNA"/>
</dbReference>
<evidence type="ECO:0000313" key="2">
    <source>
        <dbReference type="EMBL" id="CDW72412.1"/>
    </source>
</evidence>
<sequence>MALHQNIQKNKKINKRFESDHNSTQIFSQKNSSKNQKIYFEEEKWYSATQRDEEEDLLQSFLKQRSRELGNESVLNDYKTFKNIQSMIQNYASSLLNGLNTDTTLSNIDGNLTSDDLERQPQSEPNFKKKNKTNYIMKIQDFPTIAINPENKIQEKLSRKEYYIGRDHWKILEIEQELKDKLEKLKNMLIAEQQINKSEQLQLINKKNLEYWEKMAGVNLEYRLINKIVQKPIQKQVKVKIPQNPLPQQATKSHRWVYQVFKDDPNYGARMNKNDNFIAYDQNKSDSIESFFQKTILSDNESKVTEILDLNLFEYANLQILKAELQRKFDSSIGAENYSFENNKLIRFYGPKSFQNRNYAFELLNDINYIKFPSYWDEQIRTLRIDLITFLLDFQSKEFKDISAMFTFYGYRVLKIKRIQCMRLWNLFQQEILSIKQKNNEYPAIEELFHGTKNNKPSKVYKNWDSLDVRYSKKGLWGQALYFTDSLSYITKNGFAYTSRKQSQQSMANPKKKVLMGKVIVGLNKYLPQNQDLRYPPFLEGEENKRYDSVSGDTETNLMDLQYNSLGGMILLGQINGVDGIIYNYLTLIDQQGFEESTFTLPVNQMFNDTSIQKIIPSRLIISAEDKIYTLYQAYLPQHNAPLMIINMNSDTKVVTQVLTPSTLISYDKIQMVKYFEENLFAQISQGDKLYAVIKYKTNVTTHKLDHIWFKTLDIPNNKAFKYEGDLFIKANLSAQRIYTFGSYDGLFSVMRISMVDETNDQFLLADLFQLEDQHNILGPAGKNKADPMAVGVYSSASTKMYICTTLNDDPDNFIRIGLFDKNIFKGVFFKLDQAEIDYQCLDIVMHGSTTQEDIVSVLYKDNSKVTLQRIKFDNLIDYEIDAPEPADDIKKVQSDIFKMKNMRDGVNYKFDNVRGRFNQETVDVYKIFGYTQQNINCVFGHNNYG</sequence>
<dbReference type="GO" id="GO:1990404">
    <property type="term" value="F:NAD+-protein mono-ADP-ribosyltransferase activity"/>
    <property type="evidence" value="ECO:0007669"/>
    <property type="project" value="TreeGrafter"/>
</dbReference>
<organism evidence="2 3">
    <name type="scientific">Stylonychia lemnae</name>
    <name type="common">Ciliate</name>
    <dbReference type="NCBI Taxonomy" id="5949"/>
    <lineage>
        <taxon>Eukaryota</taxon>
        <taxon>Sar</taxon>
        <taxon>Alveolata</taxon>
        <taxon>Ciliophora</taxon>
        <taxon>Intramacronucleata</taxon>
        <taxon>Spirotrichea</taxon>
        <taxon>Stichotrichia</taxon>
        <taxon>Sporadotrichida</taxon>
        <taxon>Oxytrichidae</taxon>
        <taxon>Stylonychinae</taxon>
        <taxon>Stylonychia</taxon>
    </lineage>
</organism>
<dbReference type="SUPFAM" id="SSF56399">
    <property type="entry name" value="ADP-ribosylation"/>
    <property type="match status" value="1"/>
</dbReference>
<dbReference type="PANTHER" id="PTHR45740:SF2">
    <property type="entry name" value="POLY [ADP-RIBOSE] POLYMERASE"/>
    <property type="match status" value="1"/>
</dbReference>
<dbReference type="InParanoid" id="A0A077ZR92"/>
<name>A0A077ZR92_STYLE</name>